<protein>
    <recommendedName>
        <fullName evidence="6">EF-hand domain-containing protein</fullName>
    </recommendedName>
</protein>
<feature type="repeat" description="ANK" evidence="4">
    <location>
        <begin position="207"/>
        <end position="239"/>
    </location>
</feature>
<dbReference type="GO" id="GO:0019205">
    <property type="term" value="F:nucleobase-containing compound kinase activity"/>
    <property type="evidence" value="ECO:0007669"/>
    <property type="project" value="InterPro"/>
</dbReference>
<dbReference type="AlphaFoldDB" id="A0A7S4EEQ4"/>
<proteinExistence type="inferred from homology"/>
<evidence type="ECO:0000256" key="5">
    <source>
        <dbReference type="RuleBase" id="RU003330"/>
    </source>
</evidence>
<dbReference type="PRINTS" id="PR00094">
    <property type="entry name" value="ADENYLTKNASE"/>
</dbReference>
<dbReference type="GO" id="GO:0006139">
    <property type="term" value="P:nucleobase-containing compound metabolic process"/>
    <property type="evidence" value="ECO:0007669"/>
    <property type="project" value="InterPro"/>
</dbReference>
<evidence type="ECO:0000256" key="3">
    <source>
        <dbReference type="ARBA" id="ARBA00022777"/>
    </source>
</evidence>
<dbReference type="Pfam" id="PF12796">
    <property type="entry name" value="Ank_2"/>
    <property type="match status" value="2"/>
</dbReference>
<dbReference type="Gene3D" id="1.10.238.10">
    <property type="entry name" value="EF-hand"/>
    <property type="match status" value="1"/>
</dbReference>
<dbReference type="InterPro" id="IPR027417">
    <property type="entry name" value="P-loop_NTPase"/>
</dbReference>
<dbReference type="InterPro" id="IPR002110">
    <property type="entry name" value="Ankyrin_rpt"/>
</dbReference>
<dbReference type="InterPro" id="IPR036770">
    <property type="entry name" value="Ankyrin_rpt-contain_sf"/>
</dbReference>
<accession>A0A7S4EEQ4</accession>
<dbReference type="Pfam" id="PF00406">
    <property type="entry name" value="ADK"/>
    <property type="match status" value="1"/>
</dbReference>
<dbReference type="PANTHER" id="PTHR23359">
    <property type="entry name" value="NUCLEOTIDE KINASE"/>
    <property type="match status" value="1"/>
</dbReference>
<reference evidence="7" key="1">
    <citation type="submission" date="2021-01" db="EMBL/GenBank/DDBJ databases">
        <authorList>
            <person name="Corre E."/>
            <person name="Pelletier E."/>
            <person name="Niang G."/>
            <person name="Scheremetjew M."/>
            <person name="Finn R."/>
            <person name="Kale V."/>
            <person name="Holt S."/>
            <person name="Cochrane G."/>
            <person name="Meng A."/>
            <person name="Brown T."/>
            <person name="Cohen L."/>
        </authorList>
    </citation>
    <scope>NUCLEOTIDE SEQUENCE</scope>
    <source>
        <strain evidence="7">10249 10 AB</strain>
    </source>
</reference>
<dbReference type="PROSITE" id="PS50222">
    <property type="entry name" value="EF_HAND_2"/>
    <property type="match status" value="1"/>
</dbReference>
<evidence type="ECO:0000313" key="7">
    <source>
        <dbReference type="EMBL" id="CAE0707559.1"/>
    </source>
</evidence>
<gene>
    <name evidence="7" type="ORF">PAUS00366_LOCUS279</name>
</gene>
<dbReference type="PROSITE" id="PS50088">
    <property type="entry name" value="ANK_REPEAT"/>
    <property type="match status" value="2"/>
</dbReference>
<evidence type="ECO:0000256" key="4">
    <source>
        <dbReference type="PROSITE-ProRule" id="PRU00023"/>
    </source>
</evidence>
<dbReference type="SMART" id="SM00248">
    <property type="entry name" value="ANK"/>
    <property type="match status" value="4"/>
</dbReference>
<keyword evidence="2" id="KW-0547">Nucleotide-binding</keyword>
<sequence length="541" mass="60235">MNSISRTPIFVKAASRALYHSSKIAPLSRGLNRKREFKFVAQKKGSVTRFFSSSDDLLDDLCRKHMDLPAQDFAMGCGFLHQVALGVPTEEVDKLLSDVPSLLNFRDYDRRTPLHIASSEGHLEICKLLLKRGAKINRSDRWGMAPLDDAHRHQHGEVVQFLQQNGGKFGSSLLSINLISACVEGDVDEVRSLLKYGKIDLNSSDHDRRTPLHIAASEGQAEIVQLLCEKGADVDAKDRWGSQPLDAAVFAKNSKCIALIEEFGGKRGSPAVCSLGQDAILDLIHTYGKIRNGVLSMDWHDVHDMLTGIGEKPTDEVVQKLFEVVDKCRNGTITTEEFLSNHEIFLSGRPARIILVVGGPGSGKGLLSERLAKECGVVHLSSGDLLRDEINQGTELGKHVEEIVRKGELVSSAIMVTLMQKRMKDHPGKRILLDGFPRSKENAEDLVTLCGKPELALHMTCDDTVLLERIMKRGESGDRSDDNFQTAIQRVRNYHKYHSTTLDFLREEHVPIVFLDCSTTPAVVWDQLRSIGRLMRSSVRF</sequence>
<dbReference type="CDD" id="cd01428">
    <property type="entry name" value="ADK"/>
    <property type="match status" value="1"/>
</dbReference>
<dbReference type="SUPFAM" id="SSF52540">
    <property type="entry name" value="P-loop containing nucleoside triphosphate hydrolases"/>
    <property type="match status" value="1"/>
</dbReference>
<comment type="similarity">
    <text evidence="5">Belongs to the adenylate kinase family.</text>
</comment>
<feature type="repeat" description="ANK" evidence="4">
    <location>
        <begin position="109"/>
        <end position="141"/>
    </location>
</feature>
<dbReference type="SUPFAM" id="SSF48403">
    <property type="entry name" value="Ankyrin repeat"/>
    <property type="match status" value="1"/>
</dbReference>
<name>A0A7S4EEQ4_9STRA</name>
<dbReference type="EMBL" id="HBIX01000340">
    <property type="protein sequence ID" value="CAE0707559.1"/>
    <property type="molecule type" value="Transcribed_RNA"/>
</dbReference>
<keyword evidence="3 5" id="KW-0418">Kinase</keyword>
<dbReference type="SUPFAM" id="SSF47473">
    <property type="entry name" value="EF-hand"/>
    <property type="match status" value="1"/>
</dbReference>
<dbReference type="InterPro" id="IPR002048">
    <property type="entry name" value="EF_hand_dom"/>
</dbReference>
<dbReference type="PRINTS" id="PR01415">
    <property type="entry name" value="ANKYRIN"/>
</dbReference>
<feature type="domain" description="EF-hand" evidence="6">
    <location>
        <begin position="313"/>
        <end position="348"/>
    </location>
</feature>
<dbReference type="InterPro" id="IPR000850">
    <property type="entry name" value="Adenylat/UMP-CMP_kin"/>
</dbReference>
<dbReference type="Gene3D" id="3.40.50.300">
    <property type="entry name" value="P-loop containing nucleotide triphosphate hydrolases"/>
    <property type="match status" value="1"/>
</dbReference>
<dbReference type="GO" id="GO:0005524">
    <property type="term" value="F:ATP binding"/>
    <property type="evidence" value="ECO:0007669"/>
    <property type="project" value="InterPro"/>
</dbReference>
<dbReference type="HAMAP" id="MF_00235">
    <property type="entry name" value="Adenylate_kinase_Adk"/>
    <property type="match status" value="1"/>
</dbReference>
<dbReference type="PROSITE" id="PS00113">
    <property type="entry name" value="ADENYLATE_KINASE"/>
    <property type="match status" value="1"/>
</dbReference>
<organism evidence="7">
    <name type="scientific">Pseudo-nitzschia australis</name>
    <dbReference type="NCBI Taxonomy" id="44445"/>
    <lineage>
        <taxon>Eukaryota</taxon>
        <taxon>Sar</taxon>
        <taxon>Stramenopiles</taxon>
        <taxon>Ochrophyta</taxon>
        <taxon>Bacillariophyta</taxon>
        <taxon>Bacillariophyceae</taxon>
        <taxon>Bacillariophycidae</taxon>
        <taxon>Bacillariales</taxon>
        <taxon>Bacillariaceae</taxon>
        <taxon>Pseudo-nitzschia</taxon>
    </lineage>
</organism>
<evidence type="ECO:0000256" key="2">
    <source>
        <dbReference type="ARBA" id="ARBA00022741"/>
    </source>
</evidence>
<dbReference type="InterPro" id="IPR011992">
    <property type="entry name" value="EF-hand-dom_pair"/>
</dbReference>
<evidence type="ECO:0000256" key="1">
    <source>
        <dbReference type="ARBA" id="ARBA00022679"/>
    </source>
</evidence>
<dbReference type="GO" id="GO:0005509">
    <property type="term" value="F:calcium ion binding"/>
    <property type="evidence" value="ECO:0007669"/>
    <property type="project" value="InterPro"/>
</dbReference>
<dbReference type="Gene3D" id="1.25.40.20">
    <property type="entry name" value="Ankyrin repeat-containing domain"/>
    <property type="match status" value="2"/>
</dbReference>
<keyword evidence="1 5" id="KW-0808">Transferase</keyword>
<dbReference type="PROSITE" id="PS50297">
    <property type="entry name" value="ANK_REP_REGION"/>
    <property type="match status" value="2"/>
</dbReference>
<evidence type="ECO:0000259" key="6">
    <source>
        <dbReference type="PROSITE" id="PS50222"/>
    </source>
</evidence>
<dbReference type="InterPro" id="IPR033690">
    <property type="entry name" value="Adenylat_kinase_CS"/>
</dbReference>
<keyword evidence="4" id="KW-0040">ANK repeat</keyword>